<evidence type="ECO:0000313" key="2">
    <source>
        <dbReference type="Proteomes" id="UP000703269"/>
    </source>
</evidence>
<dbReference type="EMBL" id="BPQB01000003">
    <property type="protein sequence ID" value="GJE86273.1"/>
    <property type="molecule type" value="Genomic_DNA"/>
</dbReference>
<sequence>MLNLSNLRGLLSQVVSPASLHTAVLFTPSGQLVSFASSPLRSKDEIRVIVGLGGEIWQETKEQGIGMVDSEIGRLVIIPVEQPTPHADGQGEAEPLMILALNGNESVSWKIMEAKARQVVGHLDKPVSELREKLAVAPVSPIGNPPRVAR</sequence>
<proteinExistence type="predicted"/>
<dbReference type="Gene3D" id="3.30.450.30">
    <property type="entry name" value="Dynein light chain 2a, cytoplasmic"/>
    <property type="match status" value="1"/>
</dbReference>
<organism evidence="1 2">
    <name type="scientific">Phanerochaete sordida</name>
    <dbReference type="NCBI Taxonomy" id="48140"/>
    <lineage>
        <taxon>Eukaryota</taxon>
        <taxon>Fungi</taxon>
        <taxon>Dikarya</taxon>
        <taxon>Basidiomycota</taxon>
        <taxon>Agaricomycotina</taxon>
        <taxon>Agaricomycetes</taxon>
        <taxon>Polyporales</taxon>
        <taxon>Phanerochaetaceae</taxon>
        <taxon>Phanerochaete</taxon>
    </lineage>
</organism>
<gene>
    <name evidence="1" type="ORF">PsYK624_023530</name>
</gene>
<dbReference type="OrthoDB" id="3201641at2759"/>
<dbReference type="Proteomes" id="UP000703269">
    <property type="component" value="Unassembled WGS sequence"/>
</dbReference>
<evidence type="ECO:0000313" key="1">
    <source>
        <dbReference type="EMBL" id="GJE86273.1"/>
    </source>
</evidence>
<keyword evidence="2" id="KW-1185">Reference proteome</keyword>
<dbReference type="AlphaFoldDB" id="A0A9P3G122"/>
<name>A0A9P3G122_9APHY</name>
<dbReference type="SUPFAM" id="SSF103196">
    <property type="entry name" value="Roadblock/LC7 domain"/>
    <property type="match status" value="1"/>
</dbReference>
<reference evidence="1 2" key="1">
    <citation type="submission" date="2021-08" db="EMBL/GenBank/DDBJ databases">
        <title>Draft Genome Sequence of Phanerochaete sordida strain YK-624.</title>
        <authorList>
            <person name="Mori T."/>
            <person name="Dohra H."/>
            <person name="Suzuki T."/>
            <person name="Kawagishi H."/>
            <person name="Hirai H."/>
        </authorList>
    </citation>
    <scope>NUCLEOTIDE SEQUENCE [LARGE SCALE GENOMIC DNA]</scope>
    <source>
        <strain evidence="1 2">YK-624</strain>
    </source>
</reference>
<comment type="caution">
    <text evidence="1">The sequence shown here is derived from an EMBL/GenBank/DDBJ whole genome shotgun (WGS) entry which is preliminary data.</text>
</comment>
<protein>
    <submittedName>
        <fullName evidence="1">Uncharacterized protein</fullName>
    </submittedName>
</protein>
<accession>A0A9P3G122</accession>